<evidence type="ECO:0000313" key="2">
    <source>
        <dbReference type="EMBL" id="MPC35753.1"/>
    </source>
</evidence>
<keyword evidence="3" id="KW-1185">Reference proteome</keyword>
<gene>
    <name evidence="2" type="ORF">E2C01_029188</name>
</gene>
<dbReference type="Proteomes" id="UP000324222">
    <property type="component" value="Unassembled WGS sequence"/>
</dbReference>
<name>A0A5B7ES58_PORTR</name>
<feature type="compositionally biased region" description="Basic and acidic residues" evidence="1">
    <location>
        <begin position="1"/>
        <end position="12"/>
    </location>
</feature>
<evidence type="ECO:0000313" key="3">
    <source>
        <dbReference type="Proteomes" id="UP000324222"/>
    </source>
</evidence>
<organism evidence="2 3">
    <name type="scientific">Portunus trituberculatus</name>
    <name type="common">Swimming crab</name>
    <name type="synonym">Neptunus trituberculatus</name>
    <dbReference type="NCBI Taxonomy" id="210409"/>
    <lineage>
        <taxon>Eukaryota</taxon>
        <taxon>Metazoa</taxon>
        <taxon>Ecdysozoa</taxon>
        <taxon>Arthropoda</taxon>
        <taxon>Crustacea</taxon>
        <taxon>Multicrustacea</taxon>
        <taxon>Malacostraca</taxon>
        <taxon>Eumalacostraca</taxon>
        <taxon>Eucarida</taxon>
        <taxon>Decapoda</taxon>
        <taxon>Pleocyemata</taxon>
        <taxon>Brachyura</taxon>
        <taxon>Eubrachyura</taxon>
        <taxon>Portunoidea</taxon>
        <taxon>Portunidae</taxon>
        <taxon>Portuninae</taxon>
        <taxon>Portunus</taxon>
    </lineage>
</organism>
<proteinExistence type="predicted"/>
<sequence length="62" mass="6978">MKRRNEPEKESGGRGVRAPGMTCCEHQQTRGGRGHSNRPLNAHQDTGVITGNRMPFKHIRIQ</sequence>
<comment type="caution">
    <text evidence="2">The sequence shown here is derived from an EMBL/GenBank/DDBJ whole genome shotgun (WGS) entry which is preliminary data.</text>
</comment>
<evidence type="ECO:0000256" key="1">
    <source>
        <dbReference type="SAM" id="MobiDB-lite"/>
    </source>
</evidence>
<dbReference type="EMBL" id="VSRR010003339">
    <property type="protein sequence ID" value="MPC35753.1"/>
    <property type="molecule type" value="Genomic_DNA"/>
</dbReference>
<accession>A0A5B7ES58</accession>
<feature type="region of interest" description="Disordered" evidence="1">
    <location>
        <begin position="1"/>
        <end position="62"/>
    </location>
</feature>
<dbReference type="AlphaFoldDB" id="A0A5B7ES58"/>
<reference evidence="2 3" key="1">
    <citation type="submission" date="2019-05" db="EMBL/GenBank/DDBJ databases">
        <title>Another draft genome of Portunus trituberculatus and its Hox gene families provides insights of decapod evolution.</title>
        <authorList>
            <person name="Jeong J.-H."/>
            <person name="Song I."/>
            <person name="Kim S."/>
            <person name="Choi T."/>
            <person name="Kim D."/>
            <person name="Ryu S."/>
            <person name="Kim W."/>
        </authorList>
    </citation>
    <scope>NUCLEOTIDE SEQUENCE [LARGE SCALE GENOMIC DNA]</scope>
    <source>
        <tissue evidence="2">Muscle</tissue>
    </source>
</reference>
<protein>
    <submittedName>
        <fullName evidence="2">Uncharacterized protein</fullName>
    </submittedName>
</protein>